<proteinExistence type="predicted"/>
<dbReference type="InterPro" id="IPR017451">
    <property type="entry name" value="F-box-assoc_interact_dom"/>
</dbReference>
<dbReference type="PANTHER" id="PTHR35546:SF25">
    <property type="entry name" value="F-BOX DOMAIN-CONTAINING PROTEIN"/>
    <property type="match status" value="1"/>
</dbReference>
<dbReference type="SUPFAM" id="SSF81383">
    <property type="entry name" value="F-box domain"/>
    <property type="match status" value="1"/>
</dbReference>
<dbReference type="InterPro" id="IPR036047">
    <property type="entry name" value="F-box-like_dom_sf"/>
</dbReference>
<dbReference type="AlphaFoldDB" id="A0A1R3H378"/>
<dbReference type="InterPro" id="IPR001810">
    <property type="entry name" value="F-box_dom"/>
</dbReference>
<evidence type="ECO:0000259" key="1">
    <source>
        <dbReference type="SMART" id="SM00256"/>
    </source>
</evidence>
<dbReference type="Pfam" id="PF07734">
    <property type="entry name" value="FBA_1"/>
    <property type="match status" value="1"/>
</dbReference>
<dbReference type="InterPro" id="IPR055290">
    <property type="entry name" value="At3g26010-like"/>
</dbReference>
<reference evidence="3" key="1">
    <citation type="submission" date="2013-09" db="EMBL/GenBank/DDBJ databases">
        <title>Corchorus olitorius genome sequencing.</title>
        <authorList>
            <person name="Alam M."/>
            <person name="Haque M.S."/>
            <person name="Islam M.S."/>
            <person name="Emdad E.M."/>
            <person name="Islam M.M."/>
            <person name="Ahmed B."/>
            <person name="Halim A."/>
            <person name="Hossen Q.M.M."/>
            <person name="Hossain M.Z."/>
            <person name="Ahmed R."/>
            <person name="Khan M.M."/>
            <person name="Islam R."/>
            <person name="Rashid M.M."/>
            <person name="Khan S.A."/>
            <person name="Rahman M.S."/>
            <person name="Alam M."/>
            <person name="Yahiya A.S."/>
            <person name="Khan M.S."/>
            <person name="Azam M.S."/>
            <person name="Haque T."/>
            <person name="Lashkar M.Z.H."/>
            <person name="Akhand A.I."/>
            <person name="Morshed G."/>
            <person name="Roy S."/>
            <person name="Uddin K.S."/>
            <person name="Rabeya T."/>
            <person name="Hossain A.S."/>
            <person name="Chowdhury A."/>
            <person name="Snigdha A.R."/>
            <person name="Mortoza M.S."/>
            <person name="Matin S.A."/>
            <person name="Hoque S.M.E."/>
            <person name="Islam M.K."/>
            <person name="Roy D.K."/>
            <person name="Haider R."/>
            <person name="Moosa M.M."/>
            <person name="Elias S.M."/>
            <person name="Hasan A.M."/>
            <person name="Jahan S."/>
            <person name="Shafiuddin M."/>
            <person name="Mahmood N."/>
            <person name="Shommy N.S."/>
        </authorList>
    </citation>
    <scope>NUCLEOTIDE SEQUENCE [LARGE SCALE GENOMIC DNA]</scope>
    <source>
        <strain evidence="3">cv. O-4</strain>
    </source>
</reference>
<dbReference type="Pfam" id="PF00646">
    <property type="entry name" value="F-box"/>
    <property type="match status" value="1"/>
</dbReference>
<dbReference type="EMBL" id="AWUE01020873">
    <property type="protein sequence ID" value="OMO64828.1"/>
    <property type="molecule type" value="Genomic_DNA"/>
</dbReference>
<protein>
    <recommendedName>
        <fullName evidence="1">F-box domain-containing protein</fullName>
    </recommendedName>
</protein>
<comment type="caution">
    <text evidence="2">The sequence shown here is derived from an EMBL/GenBank/DDBJ whole genome shotgun (WGS) entry which is preliminary data.</text>
</comment>
<dbReference type="PANTHER" id="PTHR35546">
    <property type="entry name" value="F-BOX PROTEIN INTERACTION DOMAIN PROTEIN-RELATED"/>
    <property type="match status" value="1"/>
</dbReference>
<gene>
    <name evidence="2" type="ORF">COLO4_31801</name>
</gene>
<feature type="domain" description="F-box" evidence="1">
    <location>
        <begin position="80"/>
        <end position="119"/>
    </location>
</feature>
<dbReference type="STRING" id="93759.A0A1R3H378"/>
<evidence type="ECO:0000313" key="2">
    <source>
        <dbReference type="EMBL" id="OMO64828.1"/>
    </source>
</evidence>
<sequence>MGLICYRLFRFRVYSWEMVAIGGTGTGADGILLSFVQILCPALLLLVCKDNNLITMVETSKMKKVKTSVTTSAAETIGHNPDLLTQILLRLPTKPLLKFKRVSKQWLSLISSPDFCLSHTRHHNQTDGFLKPTSLLLDWRYTSSSEFMFASLKHISEVPVFDFLNCPNIDMLDSCNGLFLCECTFHSPRFIVKYFICNPTTRKFKELLFPALAPYDFTASLAFDPLKSPHYKIIFVSKLSVEENTTFQLDLYSSETDSWSVSKMWFIRENSNFVRFKDSLFWNGKIYWNRRGSRSLYFDIENESLEVMQMSPISTRDIFVQRIGECQGVLCLAVICRAATCLELNVFEMPCDSSCWLLKHHLCIGDSERGFPEVFKHYYMHNPQFSDISMIHFGKENEPKILVWIEDEIVFYDFEDGKWKSFSDVLPEVNIDSVGDFNHHTTLSVQSIRAYKYYENLSSV</sequence>
<dbReference type="InterPro" id="IPR006527">
    <property type="entry name" value="F-box-assoc_dom_typ1"/>
</dbReference>
<dbReference type="OrthoDB" id="605328at2759"/>
<name>A0A1R3H378_9ROSI</name>
<keyword evidence="3" id="KW-1185">Reference proteome</keyword>
<evidence type="ECO:0000313" key="3">
    <source>
        <dbReference type="Proteomes" id="UP000187203"/>
    </source>
</evidence>
<organism evidence="2 3">
    <name type="scientific">Corchorus olitorius</name>
    <dbReference type="NCBI Taxonomy" id="93759"/>
    <lineage>
        <taxon>Eukaryota</taxon>
        <taxon>Viridiplantae</taxon>
        <taxon>Streptophyta</taxon>
        <taxon>Embryophyta</taxon>
        <taxon>Tracheophyta</taxon>
        <taxon>Spermatophyta</taxon>
        <taxon>Magnoliopsida</taxon>
        <taxon>eudicotyledons</taxon>
        <taxon>Gunneridae</taxon>
        <taxon>Pentapetalae</taxon>
        <taxon>rosids</taxon>
        <taxon>malvids</taxon>
        <taxon>Malvales</taxon>
        <taxon>Malvaceae</taxon>
        <taxon>Grewioideae</taxon>
        <taxon>Apeibeae</taxon>
        <taxon>Corchorus</taxon>
    </lineage>
</organism>
<dbReference type="Proteomes" id="UP000187203">
    <property type="component" value="Unassembled WGS sequence"/>
</dbReference>
<dbReference type="SMART" id="SM00256">
    <property type="entry name" value="FBOX"/>
    <property type="match status" value="1"/>
</dbReference>
<dbReference type="NCBIfam" id="TIGR01640">
    <property type="entry name" value="F_box_assoc_1"/>
    <property type="match status" value="1"/>
</dbReference>
<accession>A0A1R3H378</accession>